<dbReference type="PRINTS" id="PR00625">
    <property type="entry name" value="JDOMAIN"/>
</dbReference>
<protein>
    <recommendedName>
        <fullName evidence="1">J domain-containing protein</fullName>
    </recommendedName>
</protein>
<evidence type="ECO:0000313" key="2">
    <source>
        <dbReference type="EMBL" id="KAK9288961.1"/>
    </source>
</evidence>
<dbReference type="EMBL" id="JBBPBK010000003">
    <property type="protein sequence ID" value="KAK9288961.1"/>
    <property type="molecule type" value="Genomic_DNA"/>
</dbReference>
<reference evidence="2 3" key="1">
    <citation type="journal article" date="2024" name="Plant J.">
        <title>Genome sequences and population genomics reveal climatic adaptation and genomic divergence between two closely related sweetgum species.</title>
        <authorList>
            <person name="Xu W.Q."/>
            <person name="Ren C.Q."/>
            <person name="Zhang X.Y."/>
            <person name="Comes H.P."/>
            <person name="Liu X.H."/>
            <person name="Li Y.G."/>
            <person name="Kettle C.J."/>
            <person name="Jalonen R."/>
            <person name="Gaisberger H."/>
            <person name="Ma Y.Z."/>
            <person name="Qiu Y.X."/>
        </authorList>
    </citation>
    <scope>NUCLEOTIDE SEQUENCE [LARGE SCALE GENOMIC DNA]</scope>
    <source>
        <strain evidence="2">Hangzhou</strain>
    </source>
</reference>
<dbReference type="AlphaFoldDB" id="A0AAP0S7Y4"/>
<comment type="caution">
    <text evidence="2">The sequence shown here is derived from an EMBL/GenBank/DDBJ whole genome shotgun (WGS) entry which is preliminary data.</text>
</comment>
<dbReference type="Gene3D" id="1.10.287.110">
    <property type="entry name" value="DnaJ domain"/>
    <property type="match status" value="1"/>
</dbReference>
<proteinExistence type="predicted"/>
<accession>A0AAP0S7Y4</accession>
<organism evidence="2 3">
    <name type="scientific">Liquidambar formosana</name>
    <name type="common">Formosan gum</name>
    <dbReference type="NCBI Taxonomy" id="63359"/>
    <lineage>
        <taxon>Eukaryota</taxon>
        <taxon>Viridiplantae</taxon>
        <taxon>Streptophyta</taxon>
        <taxon>Embryophyta</taxon>
        <taxon>Tracheophyta</taxon>
        <taxon>Spermatophyta</taxon>
        <taxon>Magnoliopsida</taxon>
        <taxon>eudicotyledons</taxon>
        <taxon>Gunneridae</taxon>
        <taxon>Pentapetalae</taxon>
        <taxon>Saxifragales</taxon>
        <taxon>Altingiaceae</taxon>
        <taxon>Liquidambar</taxon>
    </lineage>
</organism>
<evidence type="ECO:0000313" key="3">
    <source>
        <dbReference type="Proteomes" id="UP001415857"/>
    </source>
</evidence>
<gene>
    <name evidence="2" type="ORF">L1049_017432</name>
</gene>
<dbReference type="PROSITE" id="PS50076">
    <property type="entry name" value="DNAJ_2"/>
    <property type="match status" value="1"/>
</dbReference>
<dbReference type="Pfam" id="PF00226">
    <property type="entry name" value="DnaJ"/>
    <property type="match status" value="1"/>
</dbReference>
<sequence>MGKVGGESDFKSQLVIDICSISTRPTTCSHRRRGSPSKSHFVDWYRLLQVEEDADADIIRRQYLKLALQLHPDKNKHPKAETAFKLVSEAFGCLSDNVKRRAFDLERRKNFCIECNKIPFKTCNPPTSSIAAKLNGLNPADRSRSSKILRGLKGIRDRFKEEARVIENCLRATAASGKESPLFNHPSDCLFKGSYFNQGTRKESPIFNPSDYLFPGYPHLRTRIYKKPENLWYLQTGNTQNYEHGRAKYDYPVFEIRSERRPFKSKNTCLYS</sequence>
<dbReference type="PANTHER" id="PTHR44137">
    <property type="entry name" value="BNAC03G44070D PROTEIN"/>
    <property type="match status" value="1"/>
</dbReference>
<dbReference type="InterPro" id="IPR001623">
    <property type="entry name" value="DnaJ_domain"/>
</dbReference>
<dbReference type="InterPro" id="IPR036869">
    <property type="entry name" value="J_dom_sf"/>
</dbReference>
<feature type="domain" description="J" evidence="1">
    <location>
        <begin position="43"/>
        <end position="107"/>
    </location>
</feature>
<name>A0AAP0S7Y4_LIQFO</name>
<dbReference type="Proteomes" id="UP001415857">
    <property type="component" value="Unassembled WGS sequence"/>
</dbReference>
<dbReference type="SUPFAM" id="SSF46565">
    <property type="entry name" value="Chaperone J-domain"/>
    <property type="match status" value="1"/>
</dbReference>
<keyword evidence="3" id="KW-1185">Reference proteome</keyword>
<dbReference type="PANTHER" id="PTHR44137:SF13">
    <property type="entry name" value="CHAPERONE DNAJ-DOMAIN SUPERFAMILY PROTEIN"/>
    <property type="match status" value="1"/>
</dbReference>
<evidence type="ECO:0000259" key="1">
    <source>
        <dbReference type="PROSITE" id="PS50076"/>
    </source>
</evidence>
<dbReference type="SMART" id="SM00271">
    <property type="entry name" value="DnaJ"/>
    <property type="match status" value="1"/>
</dbReference>
<dbReference type="CDD" id="cd06257">
    <property type="entry name" value="DnaJ"/>
    <property type="match status" value="1"/>
</dbReference>